<reference evidence="17 18" key="1">
    <citation type="submission" date="2015-09" db="EMBL/GenBank/DDBJ databases">
        <title>Genome of Desulfovibrio dechloracetivorans BerOc1, a mercury methylating strain isolated from highly hydrocarbons and metals contaminated coastal sediments.</title>
        <authorList>
            <person name="Goni Urriza M."/>
            <person name="Gassie C."/>
            <person name="Bouchez O."/>
            <person name="Klopp C."/>
            <person name="Ranchou-Peyruse A."/>
            <person name="Remy G."/>
        </authorList>
    </citation>
    <scope>NUCLEOTIDE SEQUENCE [LARGE SCALE GENOMIC DNA]</scope>
    <source>
        <strain evidence="17 18">BerOc1</strain>
    </source>
</reference>
<keyword evidence="8 13" id="KW-0411">Iron-sulfur</keyword>
<evidence type="ECO:0000313" key="18">
    <source>
        <dbReference type="Proteomes" id="UP000181901"/>
    </source>
</evidence>
<feature type="binding site" evidence="13">
    <location>
        <position position="10"/>
    </location>
    <ligand>
        <name>[4Fe-4S] cluster</name>
        <dbReference type="ChEBI" id="CHEBI:49883"/>
        <label>1</label>
    </ligand>
</feature>
<gene>
    <name evidence="13 17" type="primary">miaB</name>
    <name evidence="17" type="ORF">BerOc1_00128</name>
</gene>
<dbReference type="GO" id="GO:0051539">
    <property type="term" value="F:4 iron, 4 sulfur cluster binding"/>
    <property type="evidence" value="ECO:0007669"/>
    <property type="project" value="UniProtKB-UniRule"/>
</dbReference>
<evidence type="ECO:0000313" key="17">
    <source>
        <dbReference type="EMBL" id="OIQ51673.1"/>
    </source>
</evidence>
<dbReference type="SFLD" id="SFLDG01082">
    <property type="entry name" value="B12-binding_domain_containing"/>
    <property type="match status" value="1"/>
</dbReference>
<keyword evidence="4 13" id="KW-0808">Transferase</keyword>
<dbReference type="NCBIfam" id="TIGR00089">
    <property type="entry name" value="MiaB/RimO family radical SAM methylthiotransferase"/>
    <property type="match status" value="1"/>
</dbReference>
<dbReference type="EC" id="2.8.4.3" evidence="9 13"/>
<dbReference type="PROSITE" id="PS51449">
    <property type="entry name" value="MTTASE_N"/>
    <property type="match status" value="1"/>
</dbReference>
<dbReference type="InterPro" id="IPR023404">
    <property type="entry name" value="rSAM_horseshoe"/>
</dbReference>
<keyword evidence="6 13" id="KW-0479">Metal-binding</keyword>
<evidence type="ECO:0000256" key="13">
    <source>
        <dbReference type="HAMAP-Rule" id="MF_01864"/>
    </source>
</evidence>
<comment type="subunit">
    <text evidence="13">Monomer.</text>
</comment>
<evidence type="ECO:0000256" key="9">
    <source>
        <dbReference type="ARBA" id="ARBA00033765"/>
    </source>
</evidence>
<dbReference type="Pfam" id="PF00919">
    <property type="entry name" value="UPF0004"/>
    <property type="match status" value="1"/>
</dbReference>
<dbReference type="InterPro" id="IPR038135">
    <property type="entry name" value="Methylthiotransferase_N_sf"/>
</dbReference>
<feature type="binding site" evidence="13">
    <location>
        <position position="164"/>
    </location>
    <ligand>
        <name>[4Fe-4S] cluster</name>
        <dbReference type="ChEBI" id="CHEBI:49883"/>
        <label>2</label>
        <note>4Fe-4S-S-AdoMet</note>
    </ligand>
</feature>
<dbReference type="FunFam" id="3.40.50.12160:FF:000003">
    <property type="entry name" value="CDK5 regulatory subunit-associated protein 1"/>
    <property type="match status" value="1"/>
</dbReference>
<dbReference type="CDD" id="cd01335">
    <property type="entry name" value="Radical_SAM"/>
    <property type="match status" value="1"/>
</dbReference>
<keyword evidence="7 13" id="KW-0408">Iron</keyword>
<dbReference type="PROSITE" id="PS51918">
    <property type="entry name" value="RADICAL_SAM"/>
    <property type="match status" value="1"/>
</dbReference>
<dbReference type="FunFam" id="3.80.30.20:FF:000001">
    <property type="entry name" value="tRNA-2-methylthio-N(6)-dimethylallyladenosine synthase 2"/>
    <property type="match status" value="1"/>
</dbReference>
<dbReference type="InterPro" id="IPR002792">
    <property type="entry name" value="TRAM_dom"/>
</dbReference>
<evidence type="ECO:0000256" key="3">
    <source>
        <dbReference type="ARBA" id="ARBA00022490"/>
    </source>
</evidence>
<proteinExistence type="inferred from homology"/>
<dbReference type="Proteomes" id="UP000181901">
    <property type="component" value="Unassembled WGS sequence"/>
</dbReference>
<dbReference type="SMART" id="SM00729">
    <property type="entry name" value="Elp3"/>
    <property type="match status" value="1"/>
</dbReference>
<keyword evidence="18" id="KW-1185">Reference proteome</keyword>
<evidence type="ECO:0000256" key="12">
    <source>
        <dbReference type="ARBA" id="ARBA00081141"/>
    </source>
</evidence>
<evidence type="ECO:0000256" key="1">
    <source>
        <dbReference type="ARBA" id="ARBA00003234"/>
    </source>
</evidence>
<evidence type="ECO:0000259" key="14">
    <source>
        <dbReference type="PROSITE" id="PS50926"/>
    </source>
</evidence>
<comment type="catalytic activity">
    <reaction evidence="13">
        <text>N(6)-dimethylallyladenosine(37) in tRNA + (sulfur carrier)-SH + AH2 + 2 S-adenosyl-L-methionine = 2-methylsulfanyl-N(6)-dimethylallyladenosine(37) in tRNA + (sulfur carrier)-H + 5'-deoxyadenosine + L-methionine + A + S-adenosyl-L-homocysteine + 2 H(+)</text>
        <dbReference type="Rhea" id="RHEA:37067"/>
        <dbReference type="Rhea" id="RHEA-COMP:10375"/>
        <dbReference type="Rhea" id="RHEA-COMP:10376"/>
        <dbReference type="Rhea" id="RHEA-COMP:14737"/>
        <dbReference type="Rhea" id="RHEA-COMP:14739"/>
        <dbReference type="ChEBI" id="CHEBI:13193"/>
        <dbReference type="ChEBI" id="CHEBI:15378"/>
        <dbReference type="ChEBI" id="CHEBI:17319"/>
        <dbReference type="ChEBI" id="CHEBI:17499"/>
        <dbReference type="ChEBI" id="CHEBI:29917"/>
        <dbReference type="ChEBI" id="CHEBI:57844"/>
        <dbReference type="ChEBI" id="CHEBI:57856"/>
        <dbReference type="ChEBI" id="CHEBI:59789"/>
        <dbReference type="ChEBI" id="CHEBI:64428"/>
        <dbReference type="ChEBI" id="CHEBI:74415"/>
        <dbReference type="ChEBI" id="CHEBI:74417"/>
        <dbReference type="EC" id="2.8.4.3"/>
    </reaction>
</comment>
<dbReference type="SUPFAM" id="SSF102114">
    <property type="entry name" value="Radical SAM enzymes"/>
    <property type="match status" value="1"/>
</dbReference>
<evidence type="ECO:0000256" key="4">
    <source>
        <dbReference type="ARBA" id="ARBA00022679"/>
    </source>
</evidence>
<dbReference type="EMBL" id="LKAQ01000001">
    <property type="protein sequence ID" value="OIQ51673.1"/>
    <property type="molecule type" value="Genomic_DNA"/>
</dbReference>
<keyword evidence="5 13" id="KW-0949">S-adenosyl-L-methionine</keyword>
<dbReference type="InterPro" id="IPR013848">
    <property type="entry name" value="Methylthiotransferase_N"/>
</dbReference>
<dbReference type="InterPro" id="IPR058240">
    <property type="entry name" value="rSAM_sf"/>
</dbReference>
<comment type="caution">
    <text evidence="17">The sequence shown here is derived from an EMBL/GenBank/DDBJ whole genome shotgun (WGS) entry which is preliminary data.</text>
</comment>
<comment type="subcellular location">
    <subcellularLocation>
        <location evidence="13">Cytoplasm</location>
    </subcellularLocation>
</comment>
<dbReference type="PROSITE" id="PS50926">
    <property type="entry name" value="TRAM"/>
    <property type="match status" value="1"/>
</dbReference>
<evidence type="ECO:0000259" key="16">
    <source>
        <dbReference type="PROSITE" id="PS51918"/>
    </source>
</evidence>
<evidence type="ECO:0000256" key="5">
    <source>
        <dbReference type="ARBA" id="ARBA00022691"/>
    </source>
</evidence>
<dbReference type="Pfam" id="PF04055">
    <property type="entry name" value="Radical_SAM"/>
    <property type="match status" value="1"/>
</dbReference>
<keyword evidence="3 13" id="KW-0963">Cytoplasm</keyword>
<keyword evidence="13" id="KW-0819">tRNA processing</keyword>
<feature type="domain" description="MTTase N-terminal" evidence="15">
    <location>
        <begin position="1"/>
        <end position="116"/>
    </location>
</feature>
<evidence type="ECO:0000256" key="7">
    <source>
        <dbReference type="ARBA" id="ARBA00023004"/>
    </source>
</evidence>
<comment type="function">
    <text evidence="1 13">Catalyzes the methylthiolation of N6-(dimethylallyl)adenosine (i(6)A), leading to the formation of 2-methylthio-N6-(dimethylallyl)adenosine (ms(2)i(6)A) at position 37 in tRNAs that read codons beginning with uridine.</text>
</comment>
<feature type="domain" description="TRAM" evidence="14">
    <location>
        <begin position="377"/>
        <end position="445"/>
    </location>
</feature>
<evidence type="ECO:0000256" key="10">
    <source>
        <dbReference type="ARBA" id="ARBA00068570"/>
    </source>
</evidence>
<evidence type="ECO:0000259" key="15">
    <source>
        <dbReference type="PROSITE" id="PS51449"/>
    </source>
</evidence>
<dbReference type="InterPro" id="IPR005839">
    <property type="entry name" value="Methylthiotransferase"/>
</dbReference>
<evidence type="ECO:0000256" key="6">
    <source>
        <dbReference type="ARBA" id="ARBA00022723"/>
    </source>
</evidence>
<dbReference type="InterPro" id="IPR006638">
    <property type="entry name" value="Elp3/MiaA/NifB-like_rSAM"/>
</dbReference>
<feature type="binding site" evidence="13">
    <location>
        <position position="157"/>
    </location>
    <ligand>
        <name>[4Fe-4S] cluster</name>
        <dbReference type="ChEBI" id="CHEBI:49883"/>
        <label>2</label>
        <note>4Fe-4S-S-AdoMet</note>
    </ligand>
</feature>
<dbReference type="PROSITE" id="PS01278">
    <property type="entry name" value="MTTASE_RADICAL"/>
    <property type="match status" value="1"/>
</dbReference>
<feature type="binding site" evidence="13">
    <location>
        <position position="79"/>
    </location>
    <ligand>
        <name>[4Fe-4S] cluster</name>
        <dbReference type="ChEBI" id="CHEBI:49883"/>
        <label>1</label>
    </ligand>
</feature>
<dbReference type="GO" id="GO:0005829">
    <property type="term" value="C:cytosol"/>
    <property type="evidence" value="ECO:0007669"/>
    <property type="project" value="TreeGrafter"/>
</dbReference>
<accession>A0A1J5NJ25</accession>
<dbReference type="RefSeq" id="WP_071543798.1">
    <property type="nucleotide sequence ID" value="NZ_LKAQ01000001.1"/>
</dbReference>
<dbReference type="NCBIfam" id="TIGR01574">
    <property type="entry name" value="miaB-methiolase"/>
    <property type="match status" value="1"/>
</dbReference>
<comment type="cofactor">
    <cofactor evidence="13">
        <name>[4Fe-4S] cluster</name>
        <dbReference type="ChEBI" id="CHEBI:49883"/>
    </cofactor>
    <text evidence="13">Binds 2 [4Fe-4S] clusters. One cluster is coordinated with 3 cysteines and an exchangeable S-adenosyl-L-methionine.</text>
</comment>
<dbReference type="HAMAP" id="MF_01864">
    <property type="entry name" value="tRNA_metthiotr_MiaB"/>
    <property type="match status" value="1"/>
</dbReference>
<name>A0A1J5NJ25_9BACT</name>
<dbReference type="Gene3D" id="3.80.30.20">
    <property type="entry name" value="tm_1862 like domain"/>
    <property type="match status" value="1"/>
</dbReference>
<dbReference type="OrthoDB" id="9805215at2"/>
<feature type="binding site" evidence="13">
    <location>
        <position position="161"/>
    </location>
    <ligand>
        <name>[4Fe-4S] cluster</name>
        <dbReference type="ChEBI" id="CHEBI:49883"/>
        <label>2</label>
        <note>4Fe-4S-S-AdoMet</note>
    </ligand>
</feature>
<dbReference type="SFLD" id="SFLDF00273">
    <property type="entry name" value="(dimethylallyl)adenosine_tRNA"/>
    <property type="match status" value="1"/>
</dbReference>
<feature type="binding site" evidence="13">
    <location>
        <position position="45"/>
    </location>
    <ligand>
        <name>[4Fe-4S] cluster</name>
        <dbReference type="ChEBI" id="CHEBI:49883"/>
        <label>1</label>
    </ligand>
</feature>
<evidence type="ECO:0000256" key="8">
    <source>
        <dbReference type="ARBA" id="ARBA00023014"/>
    </source>
</evidence>
<dbReference type="GO" id="GO:0035597">
    <property type="term" value="F:tRNA-2-methylthio-N(6)-dimethylallyladenosine(37) synthase activity"/>
    <property type="evidence" value="ECO:0007669"/>
    <property type="project" value="UniProtKB-EC"/>
</dbReference>
<dbReference type="InterPro" id="IPR006463">
    <property type="entry name" value="MiaB_methiolase"/>
</dbReference>
<organism evidence="17 18">
    <name type="scientific">Pseudodesulfovibrio hydrargyri</name>
    <dbReference type="NCBI Taxonomy" id="2125990"/>
    <lineage>
        <taxon>Bacteria</taxon>
        <taxon>Pseudomonadati</taxon>
        <taxon>Thermodesulfobacteriota</taxon>
        <taxon>Desulfovibrionia</taxon>
        <taxon>Desulfovibrionales</taxon>
        <taxon>Desulfovibrionaceae</taxon>
    </lineage>
</organism>
<keyword evidence="2 13" id="KW-0004">4Fe-4S</keyword>
<comment type="similarity">
    <text evidence="13">Belongs to the methylthiotransferase family. MiaB subfamily.</text>
</comment>
<dbReference type="PANTHER" id="PTHR43020:SF2">
    <property type="entry name" value="MITOCHONDRIAL TRNA METHYLTHIOTRANSFERASE CDK5RAP1"/>
    <property type="match status" value="1"/>
</dbReference>
<feature type="domain" description="Radical SAM core" evidence="16">
    <location>
        <begin position="143"/>
        <end position="374"/>
    </location>
</feature>
<dbReference type="AlphaFoldDB" id="A0A1J5NJ25"/>
<evidence type="ECO:0000256" key="11">
    <source>
        <dbReference type="ARBA" id="ARBA00080698"/>
    </source>
</evidence>
<dbReference type="Gene3D" id="3.40.50.12160">
    <property type="entry name" value="Methylthiotransferase, N-terminal domain"/>
    <property type="match status" value="1"/>
</dbReference>
<sequence>MKFHITTFGCQMNVHDSQWLARALESRGWEETGAEDAQVYILNTCSVRDKPEQKVYSELGRVAAHLRRDENVFAAVGGCVAQQVGRGFFERFPFVKLVFGSDGIAGAPNALERIAAGREERAALLDFVTLYEEREQPDQPVAADESRQAFVNIMQGCDNFCAYCIVPYTRGRQKSRTPEAILDECRLLVEGGVREITLLGQNVNSFGLDKGGVGVSFAELLRSVAAIPGLDRLRFTTSHPKDIAGEVIRAFGELPNLCPSLHLPMQAGSDKVLKAMRRKYDMERYLSIVDGLRTARPDISLTTDLIVGFPGETEEDFQQTLDMVERVGFESSFSFKYSDRPGVAAVNMEPKVPAEEASERLLRLQTLQNNITRECLKNLVGARTDAFMEGLSRMQDGDAVSWKGRDPAGRIVNVSMSETAGLTGMMVPVRIVEAKKHSLVGERTGEPW</sequence>
<evidence type="ECO:0000256" key="2">
    <source>
        <dbReference type="ARBA" id="ARBA00022485"/>
    </source>
</evidence>
<dbReference type="SFLD" id="SFLDS00029">
    <property type="entry name" value="Radical_SAM"/>
    <property type="match status" value="1"/>
</dbReference>
<dbReference type="SFLD" id="SFLDG01061">
    <property type="entry name" value="methylthiotransferase"/>
    <property type="match status" value="1"/>
</dbReference>
<dbReference type="InterPro" id="IPR007197">
    <property type="entry name" value="rSAM"/>
</dbReference>
<protein>
    <recommendedName>
        <fullName evidence="10 13">tRNA-2-methylthio-N(6)-dimethylallyladenosine synthase</fullName>
        <ecNumber evidence="9 13">2.8.4.3</ecNumber>
    </recommendedName>
    <alternativeName>
        <fullName evidence="12 13">(Dimethylallyl)adenosine tRNA methylthiotransferase MiaB</fullName>
    </alternativeName>
    <alternativeName>
        <fullName evidence="11 13">tRNA-i(6)A37 methylthiotransferase</fullName>
    </alternativeName>
</protein>
<dbReference type="GO" id="GO:0046872">
    <property type="term" value="F:metal ion binding"/>
    <property type="evidence" value="ECO:0007669"/>
    <property type="project" value="UniProtKB-KW"/>
</dbReference>
<dbReference type="InterPro" id="IPR020612">
    <property type="entry name" value="Methylthiotransferase_CS"/>
</dbReference>
<dbReference type="PANTHER" id="PTHR43020">
    <property type="entry name" value="CDK5 REGULATORY SUBUNIT-ASSOCIATED PROTEIN 1"/>
    <property type="match status" value="1"/>
</dbReference>